<accession>A0A9D3SH12</accession>
<dbReference type="GO" id="GO:0030968">
    <property type="term" value="P:endoplasmic reticulum unfolded protein response"/>
    <property type="evidence" value="ECO:0007669"/>
    <property type="project" value="TreeGrafter"/>
</dbReference>
<feature type="domain" description="CUE" evidence="19">
    <location>
        <begin position="453"/>
        <end position="495"/>
    </location>
</feature>
<dbReference type="GO" id="GO:0008270">
    <property type="term" value="F:zinc ion binding"/>
    <property type="evidence" value="ECO:0007669"/>
    <property type="project" value="UniProtKB-KW"/>
</dbReference>
<dbReference type="InterPro" id="IPR013083">
    <property type="entry name" value="Znf_RING/FYVE/PHD"/>
</dbReference>
<dbReference type="Pfam" id="PF25563">
    <property type="entry name" value="TPR_SYVN1_N"/>
    <property type="match status" value="1"/>
</dbReference>
<evidence type="ECO:0000256" key="5">
    <source>
        <dbReference type="ARBA" id="ARBA00022723"/>
    </source>
</evidence>
<evidence type="ECO:0000256" key="4">
    <source>
        <dbReference type="ARBA" id="ARBA00022692"/>
    </source>
</evidence>
<dbReference type="Pfam" id="PF02845">
    <property type="entry name" value="CUE"/>
    <property type="match status" value="1"/>
</dbReference>
<comment type="caution">
    <text evidence="20">The sequence shown here is derived from an EMBL/GenBank/DDBJ whole genome shotgun (WGS) entry which is preliminary data.</text>
</comment>
<dbReference type="GO" id="GO:0070936">
    <property type="term" value="P:protein K48-linked ubiquitination"/>
    <property type="evidence" value="ECO:0007669"/>
    <property type="project" value="TreeGrafter"/>
</dbReference>
<dbReference type="GO" id="GO:0005829">
    <property type="term" value="C:cytosol"/>
    <property type="evidence" value="ECO:0007669"/>
    <property type="project" value="TreeGrafter"/>
</dbReference>
<dbReference type="PROSITE" id="PS50089">
    <property type="entry name" value="ZF_RING_2"/>
    <property type="match status" value="1"/>
</dbReference>
<gene>
    <name evidence="20" type="ORF">KOW79_011933</name>
</gene>
<evidence type="ECO:0000256" key="15">
    <source>
        <dbReference type="PROSITE-ProRule" id="PRU00175"/>
    </source>
</evidence>
<dbReference type="AlphaFoldDB" id="A0A9D3SH12"/>
<dbReference type="Gene3D" id="1.10.8.10">
    <property type="entry name" value="DNA helicase RuvA subunit, C-terminal domain"/>
    <property type="match status" value="1"/>
</dbReference>
<evidence type="ECO:0000256" key="2">
    <source>
        <dbReference type="ARBA" id="ARBA00004906"/>
    </source>
</evidence>
<protein>
    <recommendedName>
        <fullName evidence="13">E3 ubiquitin-protein ligase AMFR</fullName>
        <ecNumber evidence="12">2.3.2.36</ecNumber>
    </recommendedName>
    <alternativeName>
        <fullName evidence="14">Autocrine motility factor receptor</fullName>
    </alternativeName>
</protein>
<evidence type="ECO:0000256" key="3">
    <source>
        <dbReference type="ARBA" id="ARBA00022679"/>
    </source>
</evidence>
<dbReference type="Proteomes" id="UP000824219">
    <property type="component" value="Linkage Group LG14"/>
</dbReference>
<evidence type="ECO:0000256" key="14">
    <source>
        <dbReference type="ARBA" id="ARBA00076914"/>
    </source>
</evidence>
<keyword evidence="5" id="KW-0479">Metal-binding</keyword>
<evidence type="ECO:0000256" key="13">
    <source>
        <dbReference type="ARBA" id="ARBA00069722"/>
    </source>
</evidence>
<dbReference type="Pfam" id="PF18442">
    <property type="entry name" value="G2BR"/>
    <property type="match status" value="1"/>
</dbReference>
<keyword evidence="4 17" id="KW-0812">Transmembrane</keyword>
<keyword evidence="8" id="KW-0862">Zinc</keyword>
<dbReference type="OrthoDB" id="3824970at2759"/>
<dbReference type="InterPro" id="IPR040675">
    <property type="entry name" value="AMFR_Ube2g2-bd"/>
</dbReference>
<feature type="compositionally biased region" description="Acidic residues" evidence="16">
    <location>
        <begin position="586"/>
        <end position="602"/>
    </location>
</feature>
<dbReference type="GO" id="GO:0005789">
    <property type="term" value="C:endoplasmic reticulum membrane"/>
    <property type="evidence" value="ECO:0007669"/>
    <property type="project" value="UniProtKB-SubCell"/>
</dbReference>
<dbReference type="InterPro" id="IPR001841">
    <property type="entry name" value="Znf_RING"/>
</dbReference>
<evidence type="ECO:0000256" key="16">
    <source>
        <dbReference type="SAM" id="MobiDB-lite"/>
    </source>
</evidence>
<evidence type="ECO:0000256" key="11">
    <source>
        <dbReference type="ARBA" id="ARBA00034438"/>
    </source>
</evidence>
<dbReference type="SUPFAM" id="SSF57850">
    <property type="entry name" value="RING/U-box"/>
    <property type="match status" value="1"/>
</dbReference>
<evidence type="ECO:0000256" key="7">
    <source>
        <dbReference type="ARBA" id="ARBA00022824"/>
    </source>
</evidence>
<keyword evidence="9 17" id="KW-1133">Transmembrane helix</keyword>
<feature type="transmembrane region" description="Helical" evidence="17">
    <location>
        <begin position="142"/>
        <end position="162"/>
    </location>
</feature>
<evidence type="ECO:0000259" key="19">
    <source>
        <dbReference type="PROSITE" id="PS51140"/>
    </source>
</evidence>
<dbReference type="CDD" id="cd14421">
    <property type="entry name" value="CUE_AMFR"/>
    <property type="match status" value="1"/>
</dbReference>
<reference evidence="20 21" key="1">
    <citation type="submission" date="2021-06" db="EMBL/GenBank/DDBJ databases">
        <title>Chromosome-level genome assembly of the red-tail catfish (Hemibagrus wyckioides).</title>
        <authorList>
            <person name="Shao F."/>
        </authorList>
    </citation>
    <scope>NUCLEOTIDE SEQUENCE [LARGE SCALE GENOMIC DNA]</scope>
    <source>
        <strain evidence="20">EC202008001</strain>
        <tissue evidence="20">Blood</tissue>
    </source>
</reference>
<dbReference type="SMART" id="SM00184">
    <property type="entry name" value="RING"/>
    <property type="match status" value="1"/>
</dbReference>
<feature type="region of interest" description="Disordered" evidence="16">
    <location>
        <begin position="496"/>
        <end position="550"/>
    </location>
</feature>
<feature type="transmembrane region" description="Helical" evidence="17">
    <location>
        <begin position="183"/>
        <end position="207"/>
    </location>
</feature>
<dbReference type="EC" id="2.3.2.36" evidence="12"/>
<feature type="compositionally biased region" description="Basic and acidic residues" evidence="16">
    <location>
        <begin position="535"/>
        <end position="550"/>
    </location>
</feature>
<keyword evidence="6 15" id="KW-0863">Zinc-finger</keyword>
<dbReference type="GO" id="GO:0043130">
    <property type="term" value="F:ubiquitin binding"/>
    <property type="evidence" value="ECO:0007669"/>
    <property type="project" value="InterPro"/>
</dbReference>
<feature type="transmembrane region" description="Helical" evidence="17">
    <location>
        <begin position="277"/>
        <end position="299"/>
    </location>
</feature>
<keyword evidence="7" id="KW-0256">Endoplasmic reticulum</keyword>
<feature type="region of interest" description="Disordered" evidence="16">
    <location>
        <begin position="572"/>
        <end position="608"/>
    </location>
</feature>
<keyword evidence="10 17" id="KW-0472">Membrane</keyword>
<dbReference type="FunFam" id="1.10.8.10:FF:000026">
    <property type="entry name" value="E3 ubiquitin-protein ligase AMFR"/>
    <property type="match status" value="1"/>
</dbReference>
<name>A0A9D3SH12_9TELE</name>
<feature type="transmembrane region" description="Helical" evidence="17">
    <location>
        <begin position="79"/>
        <end position="107"/>
    </location>
</feature>
<dbReference type="InterPro" id="IPR003892">
    <property type="entry name" value="CUE"/>
</dbReference>
<evidence type="ECO:0000256" key="6">
    <source>
        <dbReference type="ARBA" id="ARBA00022771"/>
    </source>
</evidence>
<evidence type="ECO:0000256" key="10">
    <source>
        <dbReference type="ARBA" id="ARBA00023136"/>
    </source>
</evidence>
<dbReference type="PANTHER" id="PTHR15067:SF5">
    <property type="entry name" value="E3 UBIQUITIN-PROTEIN LIGASE AMFR"/>
    <property type="match status" value="1"/>
</dbReference>
<dbReference type="PROSITE" id="PS51140">
    <property type="entry name" value="CUE"/>
    <property type="match status" value="1"/>
</dbReference>
<dbReference type="Gene3D" id="3.30.40.10">
    <property type="entry name" value="Zinc/RING finger domain, C3HC4 (zinc finger)"/>
    <property type="match status" value="1"/>
</dbReference>
<feature type="region of interest" description="Disordered" evidence="16">
    <location>
        <begin position="40"/>
        <end position="60"/>
    </location>
</feature>
<evidence type="ECO:0000256" key="17">
    <source>
        <dbReference type="SAM" id="Phobius"/>
    </source>
</evidence>
<dbReference type="SMART" id="SM00546">
    <property type="entry name" value="CUE"/>
    <property type="match status" value="1"/>
</dbReference>
<dbReference type="PANTHER" id="PTHR15067">
    <property type="entry name" value="E3 UBIQUITIN-PROTEIN LIGASE RNF8"/>
    <property type="match status" value="1"/>
</dbReference>
<dbReference type="EMBL" id="JAHKSW010000014">
    <property type="protein sequence ID" value="KAG7323917.1"/>
    <property type="molecule type" value="Genomic_DNA"/>
</dbReference>
<evidence type="ECO:0000256" key="9">
    <source>
        <dbReference type="ARBA" id="ARBA00022989"/>
    </source>
</evidence>
<evidence type="ECO:0000256" key="8">
    <source>
        <dbReference type="ARBA" id="ARBA00022833"/>
    </source>
</evidence>
<keyword evidence="21" id="KW-1185">Reference proteome</keyword>
<proteinExistence type="predicted"/>
<sequence length="629" mass="71456">MPLVFLERFPWPSLQTYTALSAVLLAGTLLSAYTAVTETEAPSAEETPSSSVDDIKVKPDESNGNVSTDVLLYLISDSLFVWVLVNTACCVLMLIAKVIQCIVFGPLRVSEKQHLKDKFWNFIFYKFIFIFGVLNVQTVEEVVLWCLWFAVLIFLHLMVQLCKDRFEYLSFSPTTPMSSHVRVLTLLVSMLLCCGGLAVLCGLVGHLHGMHTVAFMAAECLLVTVRTGHVITRYSIHLWDLNHEGTWESKGTYVYYTDFIMELTLLCLDLMHHIHMLLFGNIWLSMASLVIFMQLRYLFHEVQRRIRRHKNYLRVIDNMESRFAVATPDELVANNDDCAICWDSMTSARKLPCGHLFHSSCLRSWLEQDTSCPTCRMSLNINEGVREREEGQRAPADDNMAAGPGNDVRPHLNQHNHFFHFDGSRIASWLPSFSVEVMHTTNILGIAQVNNSQLNTMAHQIQEMFPQVPYHLVLQDLQLTRSVEVTTDNILEGRIQVPFPAQPLERPPVQESPAPEEPAGASRGSEPTAAEAEDLEVRGSRFSKSADERQRMLRQRKEELLQRARRRYLNKSNVGEAFSSSFADSKEEDDNVVPALEEEDSGSDPVTIRRRMLAAAAERRMHRHSDTPI</sequence>
<comment type="subcellular location">
    <subcellularLocation>
        <location evidence="1">Endoplasmic reticulum membrane</location>
        <topology evidence="1">Multi-pass membrane protein</topology>
    </subcellularLocation>
</comment>
<dbReference type="Pfam" id="PF13639">
    <property type="entry name" value="zf-RING_2"/>
    <property type="match status" value="1"/>
</dbReference>
<feature type="compositionally biased region" description="Low complexity" evidence="16">
    <location>
        <begin position="40"/>
        <end position="52"/>
    </location>
</feature>
<comment type="catalytic activity">
    <reaction evidence="11">
        <text>[E2 ubiquitin-conjugating enzyme]-S-ubiquitinyl-L-cysteine + [acceptor protein]-L-cysteine = [E2 ubiquitin-conjugating enzyme]-L-cysteine + [acceptor protein]-S-ubiquitinyl-L-cysteine.</text>
        <dbReference type="EC" id="2.3.2.36"/>
    </reaction>
</comment>
<feature type="domain" description="RING-type" evidence="18">
    <location>
        <begin position="338"/>
        <end position="376"/>
    </location>
</feature>
<evidence type="ECO:0000313" key="20">
    <source>
        <dbReference type="EMBL" id="KAG7323917.1"/>
    </source>
</evidence>
<keyword evidence="3" id="KW-0808">Transferase</keyword>
<dbReference type="GO" id="GO:0006511">
    <property type="term" value="P:ubiquitin-dependent protein catabolic process"/>
    <property type="evidence" value="ECO:0007669"/>
    <property type="project" value="TreeGrafter"/>
</dbReference>
<dbReference type="InterPro" id="IPR057992">
    <property type="entry name" value="TPR_SYVN1_N"/>
</dbReference>
<dbReference type="GO" id="GO:0061630">
    <property type="term" value="F:ubiquitin protein ligase activity"/>
    <property type="evidence" value="ECO:0007669"/>
    <property type="project" value="UniProtKB-EC"/>
</dbReference>
<evidence type="ECO:0000259" key="18">
    <source>
        <dbReference type="PROSITE" id="PS50089"/>
    </source>
</evidence>
<organism evidence="20 21">
    <name type="scientific">Hemibagrus wyckioides</name>
    <dbReference type="NCBI Taxonomy" id="337641"/>
    <lineage>
        <taxon>Eukaryota</taxon>
        <taxon>Metazoa</taxon>
        <taxon>Chordata</taxon>
        <taxon>Craniata</taxon>
        <taxon>Vertebrata</taxon>
        <taxon>Euteleostomi</taxon>
        <taxon>Actinopterygii</taxon>
        <taxon>Neopterygii</taxon>
        <taxon>Teleostei</taxon>
        <taxon>Ostariophysi</taxon>
        <taxon>Siluriformes</taxon>
        <taxon>Bagridae</taxon>
        <taxon>Hemibagrus</taxon>
    </lineage>
</organism>
<feature type="compositionally biased region" description="Polar residues" evidence="16">
    <location>
        <begin position="572"/>
        <end position="583"/>
    </location>
</feature>
<dbReference type="GO" id="GO:0000151">
    <property type="term" value="C:ubiquitin ligase complex"/>
    <property type="evidence" value="ECO:0007669"/>
    <property type="project" value="TreeGrafter"/>
</dbReference>
<comment type="pathway">
    <text evidence="2">Protein modification; protein ubiquitination.</text>
</comment>
<evidence type="ECO:0000313" key="21">
    <source>
        <dbReference type="Proteomes" id="UP000824219"/>
    </source>
</evidence>
<evidence type="ECO:0000256" key="12">
    <source>
        <dbReference type="ARBA" id="ARBA00034523"/>
    </source>
</evidence>
<feature type="transmembrane region" description="Helical" evidence="17">
    <location>
        <begin position="119"/>
        <end position="136"/>
    </location>
</feature>
<evidence type="ECO:0000256" key="1">
    <source>
        <dbReference type="ARBA" id="ARBA00004477"/>
    </source>
</evidence>
<dbReference type="FunFam" id="3.30.40.10:FF:000149">
    <property type="entry name" value="E3 ubiquitin-protein ligase AMFR"/>
    <property type="match status" value="1"/>
</dbReference>
<dbReference type="CDD" id="cd16455">
    <property type="entry name" value="RING-H2_AMFR"/>
    <property type="match status" value="1"/>
</dbReference>